<dbReference type="InterPro" id="IPR002575">
    <property type="entry name" value="Aminoglycoside_PTrfase"/>
</dbReference>
<protein>
    <submittedName>
        <fullName evidence="2">Phosphotransferase</fullName>
    </submittedName>
</protein>
<keyword evidence="3" id="KW-1185">Reference proteome</keyword>
<evidence type="ECO:0000259" key="1">
    <source>
        <dbReference type="Pfam" id="PF01636"/>
    </source>
</evidence>
<evidence type="ECO:0000313" key="3">
    <source>
        <dbReference type="Proteomes" id="UP001056681"/>
    </source>
</evidence>
<sequence length="332" mass="37276">MTSSFPASLAFPNDYDLRPLGKPMPVTERVSRWSTDQGDVAVKRFTAADSLRGAREAELIAFLGSYRDDAYRVQSLIRTTTGKTSTEHDGQRILVTRWEAGTHRPYDTYSAAEWACLGRCLASLHARLDEVTTPSPDTLSLRLGRIDAEAELLRLEPSSLFIPEHVGIDSSSVTRYLAVCRDMFASCYARAIEAFPFDDTEQPIHNDFNQFNYLFHAGLPPLIIDWEASIGAPREFEVVRCLNHLPLKNATLARSFLAGYLSLRPLHADRMRWAVDVSCVMHATKHWVLEGWIAGRAGFEERLRGAMEMVSMLARERNGLADFYIQCVGDAS</sequence>
<dbReference type="InterPro" id="IPR011009">
    <property type="entry name" value="Kinase-like_dom_sf"/>
</dbReference>
<dbReference type="SUPFAM" id="SSF56112">
    <property type="entry name" value="Protein kinase-like (PK-like)"/>
    <property type="match status" value="1"/>
</dbReference>
<proteinExistence type="predicted"/>
<dbReference type="Pfam" id="PF01636">
    <property type="entry name" value="APH"/>
    <property type="match status" value="1"/>
</dbReference>
<reference evidence="2" key="1">
    <citation type="submission" date="2020-10" db="EMBL/GenBank/DDBJ databases">
        <title>Whole-genome sequence of Luteibacter sp. EIF3.</title>
        <authorList>
            <person name="Friedrich I."/>
            <person name="Hertel R."/>
            <person name="Daniel R."/>
        </authorList>
    </citation>
    <scope>NUCLEOTIDE SEQUENCE</scope>
    <source>
        <strain evidence="2">EIF3</strain>
    </source>
</reference>
<gene>
    <name evidence="2" type="ORF">IM816_08760</name>
</gene>
<dbReference type="RefSeq" id="WP_250340601.1">
    <property type="nucleotide sequence ID" value="NZ_CP063231.1"/>
</dbReference>
<accession>A0ABY4T874</accession>
<dbReference type="EMBL" id="CP063231">
    <property type="protein sequence ID" value="URL60148.1"/>
    <property type="molecule type" value="Genomic_DNA"/>
</dbReference>
<dbReference type="Gene3D" id="3.90.1200.10">
    <property type="match status" value="1"/>
</dbReference>
<feature type="domain" description="Aminoglycoside phosphotransferase" evidence="1">
    <location>
        <begin position="32"/>
        <end position="266"/>
    </location>
</feature>
<name>A0ABY4T874_9GAMM</name>
<dbReference type="Proteomes" id="UP001056681">
    <property type="component" value="Chromosome"/>
</dbReference>
<organism evidence="2 3">
    <name type="scientific">Luteibacter flocculans</name>
    <dbReference type="NCBI Taxonomy" id="2780091"/>
    <lineage>
        <taxon>Bacteria</taxon>
        <taxon>Pseudomonadati</taxon>
        <taxon>Pseudomonadota</taxon>
        <taxon>Gammaproteobacteria</taxon>
        <taxon>Lysobacterales</taxon>
        <taxon>Rhodanobacteraceae</taxon>
        <taxon>Luteibacter</taxon>
    </lineage>
</organism>
<evidence type="ECO:0000313" key="2">
    <source>
        <dbReference type="EMBL" id="URL60148.1"/>
    </source>
</evidence>